<dbReference type="PRINTS" id="PR00344">
    <property type="entry name" value="BCTRLSENSOR"/>
</dbReference>
<keyword evidence="5" id="KW-0808">Transferase</keyword>
<dbReference type="PROSITE" id="PS50109">
    <property type="entry name" value="HIS_KIN"/>
    <property type="match status" value="1"/>
</dbReference>
<dbReference type="InterPro" id="IPR004358">
    <property type="entry name" value="Sig_transdc_His_kin-like_C"/>
</dbReference>
<accession>A0A919IE73</accession>
<evidence type="ECO:0000256" key="1">
    <source>
        <dbReference type="ARBA" id="ARBA00000085"/>
    </source>
</evidence>
<dbReference type="Gene3D" id="1.10.287.130">
    <property type="match status" value="1"/>
</dbReference>
<comment type="subcellular location">
    <subcellularLocation>
        <location evidence="2">Cell membrane</location>
    </subcellularLocation>
</comment>
<proteinExistence type="predicted"/>
<evidence type="ECO:0000256" key="2">
    <source>
        <dbReference type="ARBA" id="ARBA00004236"/>
    </source>
</evidence>
<organism evidence="9 10">
    <name type="scientific">Actinoplanes cyaneus</name>
    <dbReference type="NCBI Taxonomy" id="52696"/>
    <lineage>
        <taxon>Bacteria</taxon>
        <taxon>Bacillati</taxon>
        <taxon>Actinomycetota</taxon>
        <taxon>Actinomycetes</taxon>
        <taxon>Micromonosporales</taxon>
        <taxon>Micromonosporaceae</taxon>
        <taxon>Actinoplanes</taxon>
    </lineage>
</organism>
<evidence type="ECO:0000256" key="4">
    <source>
        <dbReference type="ARBA" id="ARBA00022553"/>
    </source>
</evidence>
<evidence type="ECO:0000256" key="5">
    <source>
        <dbReference type="ARBA" id="ARBA00022679"/>
    </source>
</evidence>
<dbReference type="RefSeq" id="WP_203739225.1">
    <property type="nucleotide sequence ID" value="NZ_BAAAUC010000027.1"/>
</dbReference>
<keyword evidence="7" id="KW-0902">Two-component regulatory system</keyword>
<dbReference type="SUPFAM" id="SSF55874">
    <property type="entry name" value="ATPase domain of HSP90 chaperone/DNA topoisomerase II/histidine kinase"/>
    <property type="match status" value="1"/>
</dbReference>
<dbReference type="SMART" id="SM00388">
    <property type="entry name" value="HisKA"/>
    <property type="match status" value="1"/>
</dbReference>
<dbReference type="InterPro" id="IPR050736">
    <property type="entry name" value="Sensor_HK_Regulatory"/>
</dbReference>
<evidence type="ECO:0000256" key="6">
    <source>
        <dbReference type="ARBA" id="ARBA00022777"/>
    </source>
</evidence>
<dbReference type="GO" id="GO:0000155">
    <property type="term" value="F:phosphorelay sensor kinase activity"/>
    <property type="evidence" value="ECO:0007669"/>
    <property type="project" value="InterPro"/>
</dbReference>
<dbReference type="InterPro" id="IPR003661">
    <property type="entry name" value="HisK_dim/P_dom"/>
</dbReference>
<protein>
    <recommendedName>
        <fullName evidence="3">histidine kinase</fullName>
        <ecNumber evidence="3">2.7.13.3</ecNumber>
    </recommendedName>
</protein>
<dbReference type="CDD" id="cd00082">
    <property type="entry name" value="HisKA"/>
    <property type="match status" value="1"/>
</dbReference>
<dbReference type="Gene3D" id="3.30.565.10">
    <property type="entry name" value="Histidine kinase-like ATPase, C-terminal domain"/>
    <property type="match status" value="1"/>
</dbReference>
<keyword evidence="10" id="KW-1185">Reference proteome</keyword>
<comment type="caution">
    <text evidence="9">The sequence shown here is derived from an EMBL/GenBank/DDBJ whole genome shotgun (WGS) entry which is preliminary data.</text>
</comment>
<reference evidence="9" key="1">
    <citation type="submission" date="2021-01" db="EMBL/GenBank/DDBJ databases">
        <title>Whole genome shotgun sequence of Actinoplanes cyaneus NBRC 14990.</title>
        <authorList>
            <person name="Komaki H."/>
            <person name="Tamura T."/>
        </authorList>
    </citation>
    <scope>NUCLEOTIDE SEQUENCE</scope>
    <source>
        <strain evidence="9">NBRC 14990</strain>
    </source>
</reference>
<dbReference type="PANTHER" id="PTHR43711">
    <property type="entry name" value="TWO-COMPONENT HISTIDINE KINASE"/>
    <property type="match status" value="1"/>
</dbReference>
<evidence type="ECO:0000313" key="10">
    <source>
        <dbReference type="Proteomes" id="UP000619479"/>
    </source>
</evidence>
<feature type="domain" description="Histidine kinase" evidence="8">
    <location>
        <begin position="138"/>
        <end position="352"/>
    </location>
</feature>
<dbReference type="Pfam" id="PF02518">
    <property type="entry name" value="HATPase_c"/>
    <property type="match status" value="1"/>
</dbReference>
<dbReference type="InterPro" id="IPR036097">
    <property type="entry name" value="HisK_dim/P_sf"/>
</dbReference>
<evidence type="ECO:0000256" key="7">
    <source>
        <dbReference type="ARBA" id="ARBA00023012"/>
    </source>
</evidence>
<dbReference type="PANTHER" id="PTHR43711:SF1">
    <property type="entry name" value="HISTIDINE KINASE 1"/>
    <property type="match status" value="1"/>
</dbReference>
<evidence type="ECO:0000256" key="3">
    <source>
        <dbReference type="ARBA" id="ARBA00012438"/>
    </source>
</evidence>
<dbReference type="AlphaFoldDB" id="A0A919IE73"/>
<dbReference type="SMART" id="SM00387">
    <property type="entry name" value="HATPase_c"/>
    <property type="match status" value="1"/>
</dbReference>
<evidence type="ECO:0000259" key="8">
    <source>
        <dbReference type="PROSITE" id="PS50109"/>
    </source>
</evidence>
<comment type="catalytic activity">
    <reaction evidence="1">
        <text>ATP + protein L-histidine = ADP + protein N-phospho-L-histidine.</text>
        <dbReference type="EC" id="2.7.13.3"/>
    </reaction>
</comment>
<dbReference type="SUPFAM" id="SSF47384">
    <property type="entry name" value="Homodimeric domain of signal transducing histidine kinase"/>
    <property type="match status" value="1"/>
</dbReference>
<dbReference type="FunFam" id="3.30.565.10:FF:000006">
    <property type="entry name" value="Sensor histidine kinase WalK"/>
    <property type="match status" value="1"/>
</dbReference>
<name>A0A919IE73_9ACTN</name>
<dbReference type="Proteomes" id="UP000619479">
    <property type="component" value="Unassembled WGS sequence"/>
</dbReference>
<dbReference type="InterPro" id="IPR036890">
    <property type="entry name" value="HATPase_C_sf"/>
</dbReference>
<dbReference type="EC" id="2.7.13.3" evidence="3"/>
<dbReference type="Pfam" id="PF00512">
    <property type="entry name" value="HisKA"/>
    <property type="match status" value="1"/>
</dbReference>
<dbReference type="CDD" id="cd00075">
    <property type="entry name" value="HATPase"/>
    <property type="match status" value="1"/>
</dbReference>
<dbReference type="EMBL" id="BOMH01000013">
    <property type="protein sequence ID" value="GID63792.1"/>
    <property type="molecule type" value="Genomic_DNA"/>
</dbReference>
<gene>
    <name evidence="9" type="ORF">Acy02nite_16730</name>
</gene>
<dbReference type="InterPro" id="IPR005467">
    <property type="entry name" value="His_kinase_dom"/>
</dbReference>
<sequence length="357" mass="38830">MSRIGLLMLPGGNRQLIERVLTHNDFDVEVVDTAGLADCPVDLLLADPRSLLQARTAADRPVPDSAPADTGSWSGPPIMLLTRASDRPGLPESVLIAADEVVTMPASQRELLDRINRLTARRRQAAEERRMTRLHTAHVVHELCTPLQAVLASADLMRTEHLDPEQSALLDHITRGGKRMLDLVNELLDRSRSESGHLPDRTTVMDPAEAVDAAVSAVRPLVERRNLTVTVNLPADAAPQVRADPVHVHRVLTNLLSNAIKYNRENGAIDVRMDVQPGRIAVDVADTGPGIAPDEMERIFQPYERLPGSTAAGTGLGLPYARLLAERMGGAITVESRVGRGSTFTFVLPRVDAAPHR</sequence>
<dbReference type="InterPro" id="IPR003594">
    <property type="entry name" value="HATPase_dom"/>
</dbReference>
<keyword evidence="4" id="KW-0597">Phosphoprotein</keyword>
<evidence type="ECO:0000313" key="9">
    <source>
        <dbReference type="EMBL" id="GID63792.1"/>
    </source>
</evidence>
<dbReference type="GO" id="GO:0005886">
    <property type="term" value="C:plasma membrane"/>
    <property type="evidence" value="ECO:0007669"/>
    <property type="project" value="UniProtKB-SubCell"/>
</dbReference>
<keyword evidence="6" id="KW-0418">Kinase</keyword>